<dbReference type="VEuPathDB" id="FungiDB:SeMB42_g05165"/>
<organism evidence="1 2">
    <name type="scientific">Synchytrium endobioticum</name>
    <dbReference type="NCBI Taxonomy" id="286115"/>
    <lineage>
        <taxon>Eukaryota</taxon>
        <taxon>Fungi</taxon>
        <taxon>Fungi incertae sedis</taxon>
        <taxon>Chytridiomycota</taxon>
        <taxon>Chytridiomycota incertae sedis</taxon>
        <taxon>Chytridiomycetes</taxon>
        <taxon>Synchytriales</taxon>
        <taxon>Synchytriaceae</taxon>
        <taxon>Synchytrium</taxon>
    </lineage>
</organism>
<gene>
    <name evidence="1" type="ORF">SeMB42_g05165</name>
</gene>
<evidence type="ECO:0000313" key="2">
    <source>
        <dbReference type="Proteomes" id="UP000317494"/>
    </source>
</evidence>
<comment type="caution">
    <text evidence="1">The sequence shown here is derived from an EMBL/GenBank/DDBJ whole genome shotgun (WGS) entry which is preliminary data.</text>
</comment>
<protein>
    <submittedName>
        <fullName evidence="1">Uncharacterized protein</fullName>
    </submittedName>
</protein>
<reference evidence="1 2" key="1">
    <citation type="journal article" date="2019" name="Sci. Rep.">
        <title>Comparative genomics of chytrid fungi reveal insights into the obligate biotrophic and pathogenic lifestyle of Synchytrium endobioticum.</title>
        <authorList>
            <person name="van de Vossenberg B.T.L.H."/>
            <person name="Warris S."/>
            <person name="Nguyen H.D.T."/>
            <person name="van Gent-Pelzer M.P.E."/>
            <person name="Joly D.L."/>
            <person name="van de Geest H.C."/>
            <person name="Bonants P.J.M."/>
            <person name="Smith D.S."/>
            <person name="Levesque C.A."/>
            <person name="van der Lee T.A.J."/>
        </authorList>
    </citation>
    <scope>NUCLEOTIDE SEQUENCE [LARGE SCALE GENOMIC DNA]</scope>
    <source>
        <strain evidence="1 2">MB42</strain>
    </source>
</reference>
<dbReference type="EMBL" id="QEAN01000235">
    <property type="protein sequence ID" value="TPX42361.1"/>
    <property type="molecule type" value="Genomic_DNA"/>
</dbReference>
<evidence type="ECO:0000313" key="1">
    <source>
        <dbReference type="EMBL" id="TPX42361.1"/>
    </source>
</evidence>
<proteinExistence type="predicted"/>
<sequence>MGADHVLEDSSIAIATHTHNGSHLSSANVADLLPRRGVNAPSARCSLPEQRSRQSTPYVQHANFQFLRTAKGWKIVTLLRNGTKNSGATWAKEEDAAKAVGKIMIRFAFHDGYTHVCGRFLELDPTVARLMRLHCTKTSLLPEFQCYKYTYISALMRGLCSYHDKVENMMIRARSENDVETLIRAITDDNISLKRKLNEQDEQTNKLFKRYRG</sequence>
<dbReference type="Proteomes" id="UP000317494">
    <property type="component" value="Unassembled WGS sequence"/>
</dbReference>
<accession>A0A507CTG6</accession>
<dbReference type="AlphaFoldDB" id="A0A507CTG6"/>
<keyword evidence="2" id="KW-1185">Reference proteome</keyword>
<name>A0A507CTG6_9FUNG</name>